<reference evidence="5" key="1">
    <citation type="journal article" date="2020" name="Cell">
        <title>Large-Scale Comparative Analyses of Tick Genomes Elucidate Their Genetic Diversity and Vector Capacities.</title>
        <authorList>
            <consortium name="Tick Genome and Microbiome Consortium (TIGMIC)"/>
            <person name="Jia N."/>
            <person name="Wang J."/>
            <person name="Shi W."/>
            <person name="Du L."/>
            <person name="Sun Y."/>
            <person name="Zhan W."/>
            <person name="Jiang J.F."/>
            <person name="Wang Q."/>
            <person name="Zhang B."/>
            <person name="Ji P."/>
            <person name="Bell-Sakyi L."/>
            <person name="Cui X.M."/>
            <person name="Yuan T.T."/>
            <person name="Jiang B.G."/>
            <person name="Yang W.F."/>
            <person name="Lam T.T."/>
            <person name="Chang Q.C."/>
            <person name="Ding S.J."/>
            <person name="Wang X.J."/>
            <person name="Zhu J.G."/>
            <person name="Ruan X.D."/>
            <person name="Zhao L."/>
            <person name="Wei J.T."/>
            <person name="Ye R.Z."/>
            <person name="Que T.C."/>
            <person name="Du C.H."/>
            <person name="Zhou Y.H."/>
            <person name="Cheng J.X."/>
            <person name="Dai P.F."/>
            <person name="Guo W.B."/>
            <person name="Han X.H."/>
            <person name="Huang E.J."/>
            <person name="Li L.F."/>
            <person name="Wei W."/>
            <person name="Gao Y.C."/>
            <person name="Liu J.Z."/>
            <person name="Shao H.Z."/>
            <person name="Wang X."/>
            <person name="Wang C.C."/>
            <person name="Yang T.C."/>
            <person name="Huo Q.B."/>
            <person name="Li W."/>
            <person name="Chen H.Y."/>
            <person name="Chen S.E."/>
            <person name="Zhou L.G."/>
            <person name="Ni X.B."/>
            <person name="Tian J.H."/>
            <person name="Sheng Y."/>
            <person name="Liu T."/>
            <person name="Pan Y.S."/>
            <person name="Xia L.Y."/>
            <person name="Li J."/>
            <person name="Zhao F."/>
            <person name="Cao W.C."/>
        </authorList>
    </citation>
    <scope>NUCLEOTIDE SEQUENCE</scope>
    <source>
        <strain evidence="5">Rsan-2018</strain>
    </source>
</reference>
<name>A0A9D4QG28_RHISA</name>
<feature type="compositionally biased region" description="Basic and acidic residues" evidence="2">
    <location>
        <begin position="446"/>
        <end position="456"/>
    </location>
</feature>
<gene>
    <name evidence="5" type="ORF">HPB52_001272</name>
</gene>
<dbReference type="GO" id="GO:0005634">
    <property type="term" value="C:nucleus"/>
    <property type="evidence" value="ECO:0007669"/>
    <property type="project" value="UniProtKB-SubCell"/>
</dbReference>
<dbReference type="VEuPathDB" id="VectorBase:RSAN_048298"/>
<evidence type="ECO:0000313" key="6">
    <source>
        <dbReference type="Proteomes" id="UP000821837"/>
    </source>
</evidence>
<organism evidence="5 6">
    <name type="scientific">Rhipicephalus sanguineus</name>
    <name type="common">Brown dog tick</name>
    <name type="synonym">Ixodes sanguineus</name>
    <dbReference type="NCBI Taxonomy" id="34632"/>
    <lineage>
        <taxon>Eukaryota</taxon>
        <taxon>Metazoa</taxon>
        <taxon>Ecdysozoa</taxon>
        <taxon>Arthropoda</taxon>
        <taxon>Chelicerata</taxon>
        <taxon>Arachnida</taxon>
        <taxon>Acari</taxon>
        <taxon>Parasitiformes</taxon>
        <taxon>Ixodida</taxon>
        <taxon>Ixodoidea</taxon>
        <taxon>Ixodidae</taxon>
        <taxon>Rhipicephalinae</taxon>
        <taxon>Rhipicephalus</taxon>
        <taxon>Rhipicephalus</taxon>
    </lineage>
</organism>
<feature type="region of interest" description="Disordered" evidence="2">
    <location>
        <begin position="420"/>
        <end position="483"/>
    </location>
</feature>
<dbReference type="AlphaFoldDB" id="A0A9D4QG28"/>
<feature type="region of interest" description="Disordered" evidence="2">
    <location>
        <begin position="181"/>
        <end position="201"/>
    </location>
</feature>
<reference evidence="5" key="2">
    <citation type="submission" date="2021-09" db="EMBL/GenBank/DDBJ databases">
        <authorList>
            <person name="Jia N."/>
            <person name="Wang J."/>
            <person name="Shi W."/>
            <person name="Du L."/>
            <person name="Sun Y."/>
            <person name="Zhan W."/>
            <person name="Jiang J."/>
            <person name="Wang Q."/>
            <person name="Zhang B."/>
            <person name="Ji P."/>
            <person name="Sakyi L.B."/>
            <person name="Cui X."/>
            <person name="Yuan T."/>
            <person name="Jiang B."/>
            <person name="Yang W."/>
            <person name="Lam T.T.-Y."/>
            <person name="Chang Q."/>
            <person name="Ding S."/>
            <person name="Wang X."/>
            <person name="Zhu J."/>
            <person name="Ruan X."/>
            <person name="Zhao L."/>
            <person name="Wei J."/>
            <person name="Que T."/>
            <person name="Du C."/>
            <person name="Cheng J."/>
            <person name="Dai P."/>
            <person name="Han X."/>
            <person name="Huang E."/>
            <person name="Gao Y."/>
            <person name="Liu J."/>
            <person name="Shao H."/>
            <person name="Ye R."/>
            <person name="Li L."/>
            <person name="Wei W."/>
            <person name="Wang X."/>
            <person name="Wang C."/>
            <person name="Huo Q."/>
            <person name="Li W."/>
            <person name="Guo W."/>
            <person name="Chen H."/>
            <person name="Chen S."/>
            <person name="Zhou L."/>
            <person name="Zhou L."/>
            <person name="Ni X."/>
            <person name="Tian J."/>
            <person name="Zhou Y."/>
            <person name="Sheng Y."/>
            <person name="Liu T."/>
            <person name="Pan Y."/>
            <person name="Xia L."/>
            <person name="Li J."/>
            <person name="Zhao F."/>
            <person name="Cao W."/>
        </authorList>
    </citation>
    <scope>NUCLEOTIDE SEQUENCE</scope>
    <source>
        <strain evidence="5">Rsan-2018</strain>
        <tissue evidence="5">Larvae</tissue>
    </source>
</reference>
<feature type="region of interest" description="Disordered" evidence="2">
    <location>
        <begin position="559"/>
        <end position="621"/>
    </location>
</feature>
<evidence type="ECO:0000256" key="2">
    <source>
        <dbReference type="SAM" id="MobiDB-lite"/>
    </source>
</evidence>
<feature type="compositionally biased region" description="Basic and acidic residues" evidence="2">
    <location>
        <begin position="581"/>
        <end position="597"/>
    </location>
</feature>
<dbReference type="Pfam" id="PF03184">
    <property type="entry name" value="DDE_1"/>
    <property type="match status" value="1"/>
</dbReference>
<dbReference type="SUPFAM" id="SSF46689">
    <property type="entry name" value="Homeodomain-like"/>
    <property type="match status" value="1"/>
</dbReference>
<feature type="domain" description="DDE-1" evidence="3">
    <location>
        <begin position="57"/>
        <end position="121"/>
    </location>
</feature>
<dbReference type="Proteomes" id="UP000821837">
    <property type="component" value="Chromosome 1"/>
</dbReference>
<dbReference type="Pfam" id="PF04218">
    <property type="entry name" value="CENP-B_N"/>
    <property type="match status" value="1"/>
</dbReference>
<dbReference type="EMBL" id="JABSTV010001245">
    <property type="protein sequence ID" value="KAH7981853.1"/>
    <property type="molecule type" value="Genomic_DNA"/>
</dbReference>
<feature type="compositionally biased region" description="Polar residues" evidence="2">
    <location>
        <begin position="230"/>
        <end position="241"/>
    </location>
</feature>
<protein>
    <submittedName>
        <fullName evidence="5">Uncharacterized protein</fullName>
    </submittedName>
</protein>
<comment type="subcellular location">
    <subcellularLocation>
        <location evidence="1">Nucleus</location>
    </subcellularLocation>
</comment>
<proteinExistence type="predicted"/>
<keyword evidence="6" id="KW-1185">Reference proteome</keyword>
<feature type="domain" description="HTH psq-type" evidence="4">
    <location>
        <begin position="3"/>
        <end position="53"/>
    </location>
</feature>
<dbReference type="VEuPathDB" id="VectorBase:RSAN_037481"/>
<feature type="region of interest" description="Disordered" evidence="2">
    <location>
        <begin position="224"/>
        <end position="307"/>
    </location>
</feature>
<dbReference type="Gene3D" id="1.10.10.60">
    <property type="entry name" value="Homeodomain-like"/>
    <property type="match status" value="1"/>
</dbReference>
<dbReference type="VEuPathDB" id="VectorBase:RSAN_044305"/>
<dbReference type="VEuPathDB" id="VectorBase:RSAN_033908"/>
<evidence type="ECO:0000259" key="4">
    <source>
        <dbReference type="Pfam" id="PF04218"/>
    </source>
</evidence>
<dbReference type="InterPro" id="IPR007889">
    <property type="entry name" value="HTH_Psq"/>
</dbReference>
<evidence type="ECO:0000259" key="3">
    <source>
        <dbReference type="Pfam" id="PF03184"/>
    </source>
</evidence>
<feature type="compositionally biased region" description="Acidic residues" evidence="2">
    <location>
        <begin position="189"/>
        <end position="198"/>
    </location>
</feature>
<dbReference type="InterPro" id="IPR004875">
    <property type="entry name" value="DDE_SF_endonuclease_dom"/>
</dbReference>
<comment type="caution">
    <text evidence="5">The sequence shown here is derived from an EMBL/GenBank/DDBJ whole genome shotgun (WGS) entry which is preliminary data.</text>
</comment>
<dbReference type="GO" id="GO:0003677">
    <property type="term" value="F:DNA binding"/>
    <property type="evidence" value="ECO:0007669"/>
    <property type="project" value="InterPro"/>
</dbReference>
<evidence type="ECO:0000313" key="5">
    <source>
        <dbReference type="EMBL" id="KAH7981853.1"/>
    </source>
</evidence>
<evidence type="ECO:0000256" key="1">
    <source>
        <dbReference type="ARBA" id="ARBA00004123"/>
    </source>
</evidence>
<dbReference type="InterPro" id="IPR009057">
    <property type="entry name" value="Homeodomain-like_sf"/>
</dbReference>
<accession>A0A9D4QG28</accession>
<feature type="compositionally biased region" description="Polar residues" evidence="2">
    <location>
        <begin position="423"/>
        <end position="445"/>
    </location>
</feature>
<feature type="compositionally biased region" description="Low complexity" evidence="2">
    <location>
        <begin position="458"/>
        <end position="467"/>
    </location>
</feature>
<sequence>MSRNRKPLTLGEKLRIIEEAEKRNGATKASIARDLNIPESSLKTILAKKDSILLNGANQLQPLDAGVIKCMKQKYRKFLVQRRLAGMERKQLDKKLSVLDAMHYIASAWDAVTPETIANSFRHCGFNRSGACSTSEAALPVDDEPEFGSLELPGSFADYVGADDDVAVCSEVSLDDIIETVRPDTAGTSDEEEMDDAAEASVSVPTYADVLCYVDHIRRRRKLKAKAKLTGSTNSGPSNLPSHMKADPPGLSTRLEMQQKSEEDDPTKAGAASNRCSNDGSVPTAENAVSERRAAESIPHSTKPMDENELEDIAKNSTSDASSFNFEVNLITSEQAESDALTDSDAADIARLLRKALKKNGPSLEEDLLSALSPPQVQYVIHAYGTLTAFMDHRPEFKLAREGQYIFVYYEDVDCEECDWSGQPDTQDEPNSGRYSSGANDGGSQHSDDGEPEREQCSSSSSSCYETAAEEQYEEDEKHELKDASCQVPLSSCHSRGLQTEQETSDADAQTKELDTSRFVELQSTLQSRDAYVTQLKERLEDVRQNQVSEVQQLRLKTEQLLTSPQAPTPHHVVSLRNRTAKREKQPVDNRAHEEVHPPLPRPPLRQRNLPPRLRPESKLMTHPVETKPQPVTHADKLYSSETPLSAQAAHELPGWKKSANACTDVVSTVSCQGKTTRSSTEKQISQIVRMVKKKQPDHTEIEIRETIRHLRLTKGGLTGMTFSAIMDLLLGQLKAGAEDKD</sequence>